<evidence type="ECO:0000313" key="2">
    <source>
        <dbReference type="EMBL" id="ACF05126.1"/>
    </source>
</evidence>
<dbReference type="KEGG" id="vg:6450051"/>
<dbReference type="RefSeq" id="YP_002003387.1">
    <property type="nucleotide sequence ID" value="NC_011039.1"/>
</dbReference>
<dbReference type="Proteomes" id="UP000000621">
    <property type="component" value="Segment"/>
</dbReference>
<keyword evidence="3" id="KW-1185">Reference proteome</keyword>
<dbReference type="EMBL" id="EU770222">
    <property type="protein sequence ID" value="ACF05126.1"/>
    <property type="molecule type" value="Genomic_DNA"/>
</dbReference>
<feature type="region of interest" description="Disordered" evidence="1">
    <location>
        <begin position="86"/>
        <end position="110"/>
    </location>
</feature>
<sequence>MATAFHCPPSDLWCFDAATPKGYYFNRGVFLFGRMLESEMAAAEKKARKNRKGIAADRLANGARLGVLQKHLGGEIQRFRDPAAVKGAVKGDPQNPDTSKTKDEVVRWKI</sequence>
<reference evidence="2 3" key="1">
    <citation type="submission" date="2008-05" db="EMBL/GenBank/DDBJ databases">
        <authorList>
            <person name="Weber R.J."/>
            <person name="Jacobs-Sera D."/>
            <person name="Houtz J."/>
            <person name="Hendrix R.W."/>
            <person name="Hatfull G.H."/>
        </authorList>
    </citation>
    <scope>NUCLEOTIDE SEQUENCE [LARGE SCALE GENOMIC DNA]</scope>
</reference>
<feature type="compositionally biased region" description="Basic and acidic residues" evidence="1">
    <location>
        <begin position="99"/>
        <end position="110"/>
    </location>
</feature>
<gene>
    <name evidence="2" type="ORF">PREDATOR_29</name>
</gene>
<protein>
    <recommendedName>
        <fullName evidence="4">Tail assembly chaperone</fullName>
    </recommendedName>
</protein>
<accession>B3VM56</accession>
<evidence type="ECO:0000313" key="3">
    <source>
        <dbReference type="Proteomes" id="UP000000621"/>
    </source>
</evidence>
<organism evidence="2 3">
    <name type="scientific">Mycobacterium phage Predator</name>
    <dbReference type="NCBI Taxonomy" id="543153"/>
    <lineage>
        <taxon>Viruses</taxon>
        <taxon>Duplodnaviria</taxon>
        <taxon>Heunggongvirae</taxon>
        <taxon>Uroviricota</taxon>
        <taxon>Caudoviricetes</taxon>
        <taxon>Predatorvirus</taxon>
        <taxon>Predatorvirus predator</taxon>
    </lineage>
</organism>
<evidence type="ECO:0000256" key="1">
    <source>
        <dbReference type="SAM" id="MobiDB-lite"/>
    </source>
</evidence>
<dbReference type="OrthoDB" id="33699at10239"/>
<name>B3VM56_9CAUD</name>
<proteinExistence type="predicted"/>
<evidence type="ECO:0008006" key="4">
    <source>
        <dbReference type="Google" id="ProtNLM"/>
    </source>
</evidence>